<protein>
    <submittedName>
        <fullName evidence="1 2">Uncharacterized protein</fullName>
    </submittedName>
</protein>
<dbReference type="AlphaFoldDB" id="B0WHA5"/>
<reference evidence="2" key="2">
    <citation type="submission" date="2020-05" db="UniProtKB">
        <authorList>
            <consortium name="EnsemblMetazoa"/>
        </authorList>
    </citation>
    <scope>IDENTIFICATION</scope>
    <source>
        <strain evidence="2">JHB</strain>
    </source>
</reference>
<dbReference type="EMBL" id="DS231934">
    <property type="protein sequence ID" value="EDS27611.1"/>
    <property type="molecule type" value="Genomic_DNA"/>
</dbReference>
<evidence type="ECO:0000313" key="1">
    <source>
        <dbReference type="EMBL" id="EDS27611.1"/>
    </source>
</evidence>
<evidence type="ECO:0000313" key="2">
    <source>
        <dbReference type="EnsemblMetazoa" id="CPIJ006614-PA"/>
    </source>
</evidence>
<organism>
    <name type="scientific">Culex quinquefasciatus</name>
    <name type="common">Southern house mosquito</name>
    <name type="synonym">Culex pungens</name>
    <dbReference type="NCBI Taxonomy" id="7176"/>
    <lineage>
        <taxon>Eukaryota</taxon>
        <taxon>Metazoa</taxon>
        <taxon>Ecdysozoa</taxon>
        <taxon>Arthropoda</taxon>
        <taxon>Hexapoda</taxon>
        <taxon>Insecta</taxon>
        <taxon>Pterygota</taxon>
        <taxon>Neoptera</taxon>
        <taxon>Endopterygota</taxon>
        <taxon>Diptera</taxon>
        <taxon>Nematocera</taxon>
        <taxon>Culicoidea</taxon>
        <taxon>Culicidae</taxon>
        <taxon>Culicinae</taxon>
        <taxon>Culicini</taxon>
        <taxon>Culex</taxon>
        <taxon>Culex</taxon>
    </lineage>
</organism>
<dbReference type="KEGG" id="cqu:CpipJ_CPIJ006614"/>
<dbReference type="VEuPathDB" id="VectorBase:CPIJ006614"/>
<dbReference type="EnsemblMetazoa" id="CPIJ006614-RA">
    <property type="protein sequence ID" value="CPIJ006614-PA"/>
    <property type="gene ID" value="CPIJ006614"/>
</dbReference>
<accession>B0WHA5</accession>
<evidence type="ECO:0000313" key="3">
    <source>
        <dbReference type="Proteomes" id="UP000002320"/>
    </source>
</evidence>
<proteinExistence type="predicted"/>
<dbReference type="Proteomes" id="UP000002320">
    <property type="component" value="Unassembled WGS sequence"/>
</dbReference>
<gene>
    <name evidence="2" type="primary">6038265</name>
    <name evidence="1" type="ORF">CpipJ_CPIJ006614</name>
</gene>
<reference evidence="1" key="1">
    <citation type="submission" date="2007-03" db="EMBL/GenBank/DDBJ databases">
        <title>Annotation of Culex pipiens quinquefasciatus.</title>
        <authorList>
            <consortium name="The Broad Institute Genome Sequencing Platform"/>
            <person name="Atkinson P.W."/>
            <person name="Hemingway J."/>
            <person name="Christensen B.M."/>
            <person name="Higgs S."/>
            <person name="Kodira C."/>
            <person name="Hannick L."/>
            <person name="Megy K."/>
            <person name="O'Leary S."/>
            <person name="Pearson M."/>
            <person name="Haas B.J."/>
            <person name="Mauceli E."/>
            <person name="Wortman J.R."/>
            <person name="Lee N.H."/>
            <person name="Guigo R."/>
            <person name="Stanke M."/>
            <person name="Alvarado L."/>
            <person name="Amedeo P."/>
            <person name="Antoine C.H."/>
            <person name="Arensburger P."/>
            <person name="Bidwell S.L."/>
            <person name="Crawford M."/>
            <person name="Camaro F."/>
            <person name="Devon K."/>
            <person name="Engels R."/>
            <person name="Hammond M."/>
            <person name="Howarth C."/>
            <person name="Koehrsen M."/>
            <person name="Lawson D."/>
            <person name="Montgomery P."/>
            <person name="Nene V."/>
            <person name="Nusbaum C."/>
            <person name="Puiu D."/>
            <person name="Romero-Severson J."/>
            <person name="Severson D.W."/>
            <person name="Shumway M."/>
            <person name="Sisk P."/>
            <person name="Stolte C."/>
            <person name="Zeng Q."/>
            <person name="Eisenstadt E."/>
            <person name="Fraser-Liggett C."/>
            <person name="Strausberg R."/>
            <person name="Galagan J."/>
            <person name="Birren B."/>
            <person name="Collins F.H."/>
        </authorList>
    </citation>
    <scope>NUCLEOTIDE SEQUENCE [LARGE SCALE GENOMIC DNA]</scope>
    <source>
        <strain evidence="1">JHB</strain>
    </source>
</reference>
<sequence>MERQVRHQVRFTRRLKRTFDGNSWFLKPEDMFLLLFVVAVGLKRTGQGNHTFRLLFGRPVVTPFYLQNLEPVI</sequence>
<name>B0WHA5_CULQU</name>
<dbReference type="InParanoid" id="B0WHA5"/>
<dbReference type="HOGENOM" id="CLU_2707243_0_0_1"/>
<keyword evidence="3" id="KW-1185">Reference proteome</keyword>